<dbReference type="GO" id="GO:0016989">
    <property type="term" value="F:sigma factor antagonist activity"/>
    <property type="evidence" value="ECO:0007669"/>
    <property type="project" value="TreeGrafter"/>
</dbReference>
<feature type="transmembrane region" description="Helical" evidence="1">
    <location>
        <begin position="105"/>
        <end position="125"/>
    </location>
</feature>
<dbReference type="RefSeq" id="WP_171738478.1">
    <property type="nucleotide sequence ID" value="NZ_CP053435.1"/>
</dbReference>
<keyword evidence="1" id="KW-0812">Transmembrane</keyword>
<dbReference type="EMBL" id="CP053435">
    <property type="protein sequence ID" value="QJW88640.1"/>
    <property type="molecule type" value="Genomic_DNA"/>
</dbReference>
<organism evidence="3 4">
    <name type="scientific">Spirosoma taeanense</name>
    <dbReference type="NCBI Taxonomy" id="2735870"/>
    <lineage>
        <taxon>Bacteria</taxon>
        <taxon>Pseudomonadati</taxon>
        <taxon>Bacteroidota</taxon>
        <taxon>Cytophagia</taxon>
        <taxon>Cytophagales</taxon>
        <taxon>Cytophagaceae</taxon>
        <taxon>Spirosoma</taxon>
    </lineage>
</organism>
<dbReference type="Gene3D" id="2.60.120.1440">
    <property type="match status" value="1"/>
</dbReference>
<dbReference type="KEGG" id="stae:HNV11_04240"/>
<protein>
    <submittedName>
        <fullName evidence="3">FecR domain-containing protein</fullName>
    </submittedName>
</protein>
<evidence type="ECO:0000313" key="3">
    <source>
        <dbReference type="EMBL" id="QJW88640.1"/>
    </source>
</evidence>
<dbReference type="PANTHER" id="PTHR30273:SF2">
    <property type="entry name" value="PROTEIN FECR"/>
    <property type="match status" value="1"/>
</dbReference>
<keyword evidence="4" id="KW-1185">Reference proteome</keyword>
<name>A0A6M5Y5I0_9BACT</name>
<dbReference type="AlphaFoldDB" id="A0A6M5Y5I0"/>
<dbReference type="PANTHER" id="PTHR30273">
    <property type="entry name" value="PERIPLASMIC SIGNAL SENSOR AND SIGMA FACTOR ACTIVATOR FECR-RELATED"/>
    <property type="match status" value="1"/>
</dbReference>
<evidence type="ECO:0000313" key="4">
    <source>
        <dbReference type="Proteomes" id="UP000502756"/>
    </source>
</evidence>
<keyword evidence="1" id="KW-1133">Transmembrane helix</keyword>
<evidence type="ECO:0000256" key="1">
    <source>
        <dbReference type="SAM" id="Phobius"/>
    </source>
</evidence>
<dbReference type="InterPro" id="IPR012373">
    <property type="entry name" value="Ferrdict_sens_TM"/>
</dbReference>
<accession>A0A6M5Y5I0</accession>
<feature type="domain" description="FecR protein" evidence="2">
    <location>
        <begin position="136"/>
        <end position="233"/>
    </location>
</feature>
<gene>
    <name evidence="3" type="ORF">HNV11_04240</name>
</gene>
<reference evidence="3 4" key="1">
    <citation type="submission" date="2020-05" db="EMBL/GenBank/DDBJ databases">
        <title>Genome sequencing of Spirosoma sp. TS118.</title>
        <authorList>
            <person name="Lee J.-H."/>
            <person name="Jeong S."/>
            <person name="Zhao L."/>
            <person name="Jung J.-H."/>
            <person name="Kim M.-K."/>
            <person name="Lim S."/>
        </authorList>
    </citation>
    <scope>NUCLEOTIDE SEQUENCE [LARGE SCALE GENOMIC DNA]</scope>
    <source>
        <strain evidence="3 4">TS118</strain>
    </source>
</reference>
<evidence type="ECO:0000259" key="2">
    <source>
        <dbReference type="Pfam" id="PF04773"/>
    </source>
</evidence>
<dbReference type="Pfam" id="PF04773">
    <property type="entry name" value="FecR"/>
    <property type="match status" value="1"/>
</dbReference>
<keyword evidence="1" id="KW-0472">Membrane</keyword>
<dbReference type="InterPro" id="IPR006860">
    <property type="entry name" value="FecR"/>
</dbReference>
<dbReference type="Proteomes" id="UP000502756">
    <property type="component" value="Chromosome"/>
</dbReference>
<proteinExistence type="predicted"/>
<sequence>MYKKPYSAYSAEEFALDDLFVRWVKHPDDEEVVAYWHLWLTNNPHCNQTVELARKIIQTAAQPSLPALSSDEVSTLWGRIRVSLQTMEDVRPLQPNVRTVVGWWYFWRSVAAALGLVLLVGWAVWMQYGPNQSVRTISTRSNQIQFIRLPDNSSVKLYPNSSVKYAQRWTDETPRAVWLRGEADFSVAHHSDTSAARLFRVHVTDLTVEALGTMFRVREQPECTRIFMTSGQVNLVLKEQKSLRLKSGDSVEVVAGQVQPLP</sequence>